<comment type="caution">
    <text evidence="1">The sequence shown here is derived from an EMBL/GenBank/DDBJ whole genome shotgun (WGS) entry which is preliminary data.</text>
</comment>
<evidence type="ECO:0000313" key="2">
    <source>
        <dbReference type="Proteomes" id="UP000004621"/>
    </source>
</evidence>
<evidence type="ECO:0000313" key="1">
    <source>
        <dbReference type="EMBL" id="EFC51518.1"/>
    </source>
</evidence>
<accession>A0A9W5MYQ8</accession>
<dbReference type="AlphaFoldDB" id="A0A9W5MYQ8"/>
<dbReference type="Proteomes" id="UP000004621">
    <property type="component" value="Unassembled WGS sequence"/>
</dbReference>
<reference evidence="1 2" key="1">
    <citation type="submission" date="2010-01" db="EMBL/GenBank/DDBJ databases">
        <authorList>
            <person name="Weinstock G."/>
            <person name="Sodergren E."/>
            <person name="Clifton S."/>
            <person name="Fulton L."/>
            <person name="Fulton B."/>
            <person name="Courtney L."/>
            <person name="Fronick C."/>
            <person name="Harrison M."/>
            <person name="Strong C."/>
            <person name="Farmer C."/>
            <person name="Delahaunty K."/>
            <person name="Markovic C."/>
            <person name="Hall O."/>
            <person name="Minx P."/>
            <person name="Tomlinson C."/>
            <person name="Mitreva M."/>
            <person name="Nelson J."/>
            <person name="Hou S."/>
            <person name="Wollam A."/>
            <person name="Pepin K.H."/>
            <person name="Johnson M."/>
            <person name="Bhonagiri V."/>
            <person name="Nash W.E."/>
            <person name="Warren W."/>
            <person name="Chinwalla A."/>
            <person name="Mardis E.R."/>
            <person name="Wilson R.K."/>
        </authorList>
    </citation>
    <scope>NUCLEOTIDE SEQUENCE [LARGE SCALE GENOMIC DNA]</scope>
    <source>
        <strain evidence="1 2">NJ9703</strain>
    </source>
</reference>
<organism evidence="1 2">
    <name type="scientific">Neisseria subflava NJ9703</name>
    <dbReference type="NCBI Taxonomy" id="546268"/>
    <lineage>
        <taxon>Bacteria</taxon>
        <taxon>Pseudomonadati</taxon>
        <taxon>Pseudomonadota</taxon>
        <taxon>Betaproteobacteria</taxon>
        <taxon>Neisseriales</taxon>
        <taxon>Neisseriaceae</taxon>
        <taxon>Neisseria</taxon>
    </lineage>
</organism>
<sequence length="45" mass="5300">MRSSENPKSSLYFSDGLFPFSKSREISKSFYKSSSKSKRLFYLNH</sequence>
<gene>
    <name evidence="1" type="ORF">NEISUBOT_05011</name>
</gene>
<protein>
    <submittedName>
        <fullName evidence="1">Uncharacterized protein</fullName>
    </submittedName>
</protein>
<dbReference type="EMBL" id="ACEO02000010">
    <property type="protein sequence ID" value="EFC51518.1"/>
    <property type="molecule type" value="Genomic_DNA"/>
</dbReference>
<proteinExistence type="predicted"/>
<name>A0A9W5MYQ8_NEISU</name>